<organism evidence="2">
    <name type="scientific">marine sediment metagenome</name>
    <dbReference type="NCBI Taxonomy" id="412755"/>
    <lineage>
        <taxon>unclassified sequences</taxon>
        <taxon>metagenomes</taxon>
        <taxon>ecological metagenomes</taxon>
    </lineage>
</organism>
<keyword evidence="1" id="KW-1277">Toxin-antitoxin system</keyword>
<dbReference type="Gene3D" id="6.10.180.10">
    <property type="entry name" value="Antitoxin ParD"/>
    <property type="match status" value="1"/>
</dbReference>
<dbReference type="InterPro" id="IPR022789">
    <property type="entry name" value="ParD"/>
</dbReference>
<dbReference type="GO" id="GO:0006355">
    <property type="term" value="P:regulation of DNA-templated transcription"/>
    <property type="evidence" value="ECO:0007669"/>
    <property type="project" value="InterPro"/>
</dbReference>
<dbReference type="InterPro" id="IPR010985">
    <property type="entry name" value="Ribbon_hlx_hlx"/>
</dbReference>
<accession>X1NBL3</accession>
<evidence type="ECO:0000256" key="1">
    <source>
        <dbReference type="ARBA" id="ARBA00022649"/>
    </source>
</evidence>
<sequence>MNSKKGFARNRLSIDINAEEHQKIKVFATLHGKTIREYVLGSIRERLDRESEEKQLLAMTTQINPALKEGNRWKRKMDY</sequence>
<dbReference type="SUPFAM" id="SSF47598">
    <property type="entry name" value="Ribbon-helix-helix"/>
    <property type="match status" value="1"/>
</dbReference>
<comment type="caution">
    <text evidence="2">The sequence shown here is derived from an EMBL/GenBank/DDBJ whole genome shotgun (WGS) entry which is preliminary data.</text>
</comment>
<gene>
    <name evidence="2" type="ORF">S06H3_44610</name>
</gene>
<proteinExistence type="predicted"/>
<dbReference type="InterPro" id="IPR038296">
    <property type="entry name" value="ParD_sf"/>
</dbReference>
<dbReference type="AlphaFoldDB" id="X1NBL3"/>
<evidence type="ECO:0000313" key="2">
    <source>
        <dbReference type="EMBL" id="GAI41003.1"/>
    </source>
</evidence>
<dbReference type="EMBL" id="BARV01027766">
    <property type="protein sequence ID" value="GAI41003.1"/>
    <property type="molecule type" value="Genomic_DNA"/>
</dbReference>
<evidence type="ECO:0008006" key="3">
    <source>
        <dbReference type="Google" id="ProtNLM"/>
    </source>
</evidence>
<name>X1NBL3_9ZZZZ</name>
<dbReference type="Pfam" id="PF09386">
    <property type="entry name" value="ParD"/>
    <property type="match status" value="1"/>
</dbReference>
<reference evidence="2" key="1">
    <citation type="journal article" date="2014" name="Front. Microbiol.">
        <title>High frequency of phylogenetically diverse reductive dehalogenase-homologous genes in deep subseafloor sedimentary metagenomes.</title>
        <authorList>
            <person name="Kawai M."/>
            <person name="Futagami T."/>
            <person name="Toyoda A."/>
            <person name="Takaki Y."/>
            <person name="Nishi S."/>
            <person name="Hori S."/>
            <person name="Arai W."/>
            <person name="Tsubouchi T."/>
            <person name="Morono Y."/>
            <person name="Uchiyama I."/>
            <person name="Ito T."/>
            <person name="Fujiyama A."/>
            <person name="Inagaki F."/>
            <person name="Takami H."/>
        </authorList>
    </citation>
    <scope>NUCLEOTIDE SEQUENCE</scope>
    <source>
        <strain evidence="2">Expedition CK06-06</strain>
    </source>
</reference>
<protein>
    <recommendedName>
        <fullName evidence="3">Antitoxin</fullName>
    </recommendedName>
</protein>